<evidence type="ECO:0000313" key="11">
    <source>
        <dbReference type="Proteomes" id="UP001161247"/>
    </source>
</evidence>
<dbReference type="Proteomes" id="UP001161247">
    <property type="component" value="Chromosome 9"/>
</dbReference>
<dbReference type="SMART" id="SM00466">
    <property type="entry name" value="SRA"/>
    <property type="match status" value="1"/>
</dbReference>
<feature type="domain" description="YDG" evidence="9">
    <location>
        <begin position="260"/>
        <end position="407"/>
    </location>
</feature>
<dbReference type="InterPro" id="IPR001214">
    <property type="entry name" value="SET_dom"/>
</dbReference>
<organism evidence="10 11">
    <name type="scientific">Oldenlandia corymbosa var. corymbosa</name>
    <dbReference type="NCBI Taxonomy" id="529605"/>
    <lineage>
        <taxon>Eukaryota</taxon>
        <taxon>Viridiplantae</taxon>
        <taxon>Streptophyta</taxon>
        <taxon>Embryophyta</taxon>
        <taxon>Tracheophyta</taxon>
        <taxon>Spermatophyta</taxon>
        <taxon>Magnoliopsida</taxon>
        <taxon>eudicotyledons</taxon>
        <taxon>Gunneridae</taxon>
        <taxon>Pentapetalae</taxon>
        <taxon>asterids</taxon>
        <taxon>lamiids</taxon>
        <taxon>Gentianales</taxon>
        <taxon>Rubiaceae</taxon>
        <taxon>Rubioideae</taxon>
        <taxon>Spermacoceae</taxon>
        <taxon>Hedyotis-Oldenlandia complex</taxon>
        <taxon>Oldenlandia</taxon>
    </lineage>
</organism>
<name>A0AAV1EE41_OLDCO</name>
<dbReference type="PANTHER" id="PTHR45660">
    <property type="entry name" value="HISTONE-LYSINE N-METHYLTRANSFERASE SETMAR"/>
    <property type="match status" value="1"/>
</dbReference>
<dbReference type="FunFam" id="2.30.280.10:FF:000003">
    <property type="entry name" value="Histone-lysine N-methyltransferase, H3 lysine-9 specific SUVH5"/>
    <property type="match status" value="1"/>
</dbReference>
<dbReference type="PROSITE" id="PS51575">
    <property type="entry name" value="SAM_MT43_SUVAR39_2"/>
    <property type="match status" value="1"/>
</dbReference>
<dbReference type="EMBL" id="OX459126">
    <property type="protein sequence ID" value="CAI9118011.1"/>
    <property type="molecule type" value="Genomic_DNA"/>
</dbReference>
<dbReference type="Pfam" id="PF00856">
    <property type="entry name" value="SET"/>
    <property type="match status" value="1"/>
</dbReference>
<dbReference type="GO" id="GO:0003690">
    <property type="term" value="F:double-stranded DNA binding"/>
    <property type="evidence" value="ECO:0007669"/>
    <property type="project" value="TreeGrafter"/>
</dbReference>
<feature type="compositionally biased region" description="Pro residues" evidence="6">
    <location>
        <begin position="80"/>
        <end position="92"/>
    </location>
</feature>
<feature type="domain" description="SET" evidence="7">
    <location>
        <begin position="547"/>
        <end position="690"/>
    </location>
</feature>
<dbReference type="InterPro" id="IPR046341">
    <property type="entry name" value="SET_dom_sf"/>
</dbReference>
<dbReference type="GO" id="GO:0005634">
    <property type="term" value="C:nucleus"/>
    <property type="evidence" value="ECO:0007669"/>
    <property type="project" value="UniProtKB-SubCell"/>
</dbReference>
<evidence type="ECO:0000259" key="8">
    <source>
        <dbReference type="PROSITE" id="PS50867"/>
    </source>
</evidence>
<feature type="compositionally biased region" description="Polar residues" evidence="6">
    <location>
        <begin position="56"/>
        <end position="78"/>
    </location>
</feature>
<dbReference type="GO" id="GO:0042054">
    <property type="term" value="F:histone methyltransferase activity"/>
    <property type="evidence" value="ECO:0007669"/>
    <property type="project" value="InterPro"/>
</dbReference>
<dbReference type="InterPro" id="IPR025794">
    <property type="entry name" value="H3-K9-MeTrfase_plant"/>
</dbReference>
<evidence type="ECO:0000256" key="4">
    <source>
        <dbReference type="ARBA" id="ARBA00023242"/>
    </source>
</evidence>
<evidence type="ECO:0000256" key="6">
    <source>
        <dbReference type="SAM" id="MobiDB-lite"/>
    </source>
</evidence>
<gene>
    <name evidence="10" type="ORF">OLC1_LOCUS23986</name>
</gene>
<feature type="compositionally biased region" description="Basic and acidic residues" evidence="6">
    <location>
        <begin position="36"/>
        <end position="54"/>
    </location>
</feature>
<dbReference type="Gene3D" id="2.170.270.10">
    <property type="entry name" value="SET domain"/>
    <property type="match status" value="1"/>
</dbReference>
<keyword evidence="2" id="KW-0158">Chromosome</keyword>
<dbReference type="InterPro" id="IPR051357">
    <property type="entry name" value="H3K9_HMTase_SUVAR3-9"/>
</dbReference>
<comment type="subcellular location">
    <subcellularLocation>
        <location evidence="1">Chromosome</location>
    </subcellularLocation>
    <subcellularLocation>
        <location evidence="5">Nucleus</location>
    </subcellularLocation>
</comment>
<dbReference type="InterPro" id="IPR036987">
    <property type="entry name" value="SRA-YDG_sf"/>
</dbReference>
<keyword evidence="11" id="KW-1185">Reference proteome</keyword>
<dbReference type="SUPFAM" id="SSF88697">
    <property type="entry name" value="PUA domain-like"/>
    <property type="match status" value="1"/>
</dbReference>
<feature type="region of interest" description="Disordered" evidence="6">
    <location>
        <begin position="1"/>
        <end position="110"/>
    </location>
</feature>
<dbReference type="Pfam" id="PF02182">
    <property type="entry name" value="SAD_SRA"/>
    <property type="match status" value="1"/>
</dbReference>
<dbReference type="InterPro" id="IPR015947">
    <property type="entry name" value="PUA-like_sf"/>
</dbReference>
<keyword evidence="4 5" id="KW-0539">Nucleus</keyword>
<dbReference type="PROSITE" id="PS50280">
    <property type="entry name" value="SET"/>
    <property type="match status" value="1"/>
</dbReference>
<sequence>MGSLIPVSEDLNLQLGPSSSSSPTGGQNPATPFIIPKKEPKLEPLDEPLDEFRSPRFNSSSPYYLSHQNSFDSSSSIVLNPPPGINVPPSAPSPMSNSESLPSPSTDSSNVYSEFCRITEMFRNAFAQGRENGGDGAGADPESPDYSRALVVVNPENETQLVGAQNETSLVNSAPKRKYTQRSGELVRVTDLSNEDIQYFRDIVRKTRLLYDSIRVLSIAEGEKNRSLEVPYRRARGDIKASSLLRERDLWLNRDKRIVGPIPGIEIGDVFFFRMELCVIGLHGQPQAGIDYLPASQSSNGEPIATSVIVSGGYEDDEDTGEEIVYTGHGGQDKNNRQCMNQKLECGNLALERSMNYGIEVRVIRGFRYEGSVSGKVYVYDGLYRIVNCWFDVGKSGFGVFKYKLVRIPHQPEMGSSILKFAASLRTRPLEVRPKGYVSLDLSLKKERVPVFLFNDVDTNNEPVFYEYLASTMFPSYVHNNGLTGTGCDCVGGCFDRCFCSLKNGGDFAYDNNGILVKGKPVVFECGPYCKCPPSCKNRVSQKGVRNRFEVFRSRETGWGVRSLDLIQAGAFICEFTGVILTREQAQLLTMNGDSLVYPGRFSERWAEWGDLSDICPDYQRPTYPQIPPLDFAMDVSRLRNVACYISHSSSPNVFVQPVLYDHNNVSFPHLMLFAMENIPPLREISLDYGVADECTGKLAICN</sequence>
<feature type="compositionally biased region" description="Low complexity" evidence="6">
    <location>
        <begin position="93"/>
        <end position="109"/>
    </location>
</feature>
<dbReference type="InterPro" id="IPR003105">
    <property type="entry name" value="SRA_YDG"/>
</dbReference>
<dbReference type="PROSITE" id="PS50867">
    <property type="entry name" value="PRE_SET"/>
    <property type="match status" value="1"/>
</dbReference>
<evidence type="ECO:0000256" key="1">
    <source>
        <dbReference type="ARBA" id="ARBA00004286"/>
    </source>
</evidence>
<evidence type="ECO:0000256" key="3">
    <source>
        <dbReference type="ARBA" id="ARBA00022853"/>
    </source>
</evidence>
<dbReference type="PROSITE" id="PS51015">
    <property type="entry name" value="YDG"/>
    <property type="match status" value="1"/>
</dbReference>
<dbReference type="AlphaFoldDB" id="A0AAV1EE41"/>
<dbReference type="GO" id="GO:0005694">
    <property type="term" value="C:chromosome"/>
    <property type="evidence" value="ECO:0007669"/>
    <property type="project" value="UniProtKB-SubCell"/>
</dbReference>
<dbReference type="SUPFAM" id="SSF82199">
    <property type="entry name" value="SET domain"/>
    <property type="match status" value="1"/>
</dbReference>
<dbReference type="SMART" id="SM00317">
    <property type="entry name" value="SET"/>
    <property type="match status" value="1"/>
</dbReference>
<dbReference type="SMART" id="SM00468">
    <property type="entry name" value="PreSET"/>
    <property type="match status" value="1"/>
</dbReference>
<dbReference type="PANTHER" id="PTHR45660:SF3">
    <property type="entry name" value="HISTONE-LYSINE N-METHYLTRANSFERASE FAMILY MEMBER SUVH9"/>
    <property type="match status" value="1"/>
</dbReference>
<evidence type="ECO:0000256" key="2">
    <source>
        <dbReference type="ARBA" id="ARBA00022454"/>
    </source>
</evidence>
<dbReference type="Gene3D" id="2.30.280.10">
    <property type="entry name" value="SRA-YDG"/>
    <property type="match status" value="1"/>
</dbReference>
<dbReference type="GO" id="GO:0008270">
    <property type="term" value="F:zinc ion binding"/>
    <property type="evidence" value="ECO:0007669"/>
    <property type="project" value="InterPro"/>
</dbReference>
<protein>
    <submittedName>
        <fullName evidence="10">OLC1v1019510C1</fullName>
    </submittedName>
</protein>
<accession>A0AAV1EE41</accession>
<feature type="domain" description="Pre-SET" evidence="8">
    <location>
        <begin position="486"/>
        <end position="544"/>
    </location>
</feature>
<dbReference type="InterPro" id="IPR007728">
    <property type="entry name" value="Pre-SET_dom"/>
</dbReference>
<reference evidence="10" key="1">
    <citation type="submission" date="2023-03" db="EMBL/GenBank/DDBJ databases">
        <authorList>
            <person name="Julca I."/>
        </authorList>
    </citation>
    <scope>NUCLEOTIDE SEQUENCE</scope>
</reference>
<proteinExistence type="predicted"/>
<keyword evidence="3" id="KW-0156">Chromatin regulator</keyword>
<evidence type="ECO:0000256" key="5">
    <source>
        <dbReference type="PROSITE-ProRule" id="PRU00358"/>
    </source>
</evidence>
<evidence type="ECO:0000313" key="10">
    <source>
        <dbReference type="EMBL" id="CAI9118011.1"/>
    </source>
</evidence>
<evidence type="ECO:0000259" key="9">
    <source>
        <dbReference type="PROSITE" id="PS51015"/>
    </source>
</evidence>
<evidence type="ECO:0000259" key="7">
    <source>
        <dbReference type="PROSITE" id="PS50280"/>
    </source>
</evidence>
<dbReference type="Pfam" id="PF05033">
    <property type="entry name" value="Pre-SET"/>
    <property type="match status" value="1"/>
</dbReference>